<gene>
    <name evidence="8" type="ORF">G2W53_043729</name>
</gene>
<sequence length="446" mass="49119">MAMPPLSHQQPPPLDSSEQDSLFHVLHSINPQIPWHSLFPTLDLCVSPPHGVVCDFPSPSNQTAHIVELSFGYVSDFSPNPPCSPNATLNPLLFTSFTHLRKLFFYKCFNASRVSLPDVVVSPSFASTLEELVFIDNPSLVGSFSGMLGNFTSLRRLVLTGNGVYGEVPHVIGDLVNLEEMTLSRNQLAGQIPSSLGTLVKLKVLDLSHNGFEGRVPECLGNNLTELLKLDLSFNRFVGEIPESFRNLQSLEFLDLSFNHFGDFGVPLFLGEIPRLREIYLSGNILGGKIPEIWGNLGGVLRIGFSEMGLIGNIPKSMGFYLRNLSYLGLDNNNLEGPLPEEFVLLKDVDEINLENNNLSGRVPFSNRIVGEKLKLGGNRGLCVDHKDMLRHTKNKSCSGQLKLCNKPDIPIPIPNAVLFNGVSLVLFDLHMLFVSLGILFVFAGL</sequence>
<dbReference type="Pfam" id="PF13855">
    <property type="entry name" value="LRR_8"/>
    <property type="match status" value="1"/>
</dbReference>
<keyword evidence="7" id="KW-0812">Transmembrane</keyword>
<keyword evidence="5" id="KW-0677">Repeat</keyword>
<evidence type="ECO:0000313" key="9">
    <source>
        <dbReference type="Proteomes" id="UP000634136"/>
    </source>
</evidence>
<name>A0A834W083_9FABA</name>
<dbReference type="SUPFAM" id="SSF52058">
    <property type="entry name" value="L domain-like"/>
    <property type="match status" value="1"/>
</dbReference>
<accession>A0A834W083</accession>
<keyword evidence="7" id="KW-1133">Transmembrane helix</keyword>
<dbReference type="PANTHER" id="PTHR48054:SF3">
    <property type="entry name" value="LEUCINE-RICH REPEAT PROTEIN 1-LIKE"/>
    <property type="match status" value="1"/>
</dbReference>
<dbReference type="Gene3D" id="3.80.10.10">
    <property type="entry name" value="Ribonuclease Inhibitor"/>
    <property type="match status" value="1"/>
</dbReference>
<comment type="subcellular location">
    <subcellularLocation>
        <location evidence="1">Cell membrane</location>
    </subcellularLocation>
</comment>
<keyword evidence="3" id="KW-0433">Leucine-rich repeat</keyword>
<dbReference type="Pfam" id="PF00560">
    <property type="entry name" value="LRR_1"/>
    <property type="match status" value="3"/>
</dbReference>
<evidence type="ECO:0000256" key="4">
    <source>
        <dbReference type="ARBA" id="ARBA00022729"/>
    </source>
</evidence>
<dbReference type="PANTHER" id="PTHR48054">
    <property type="entry name" value="RECEPTOR KINASE-LIKE PROTEIN XA21"/>
    <property type="match status" value="1"/>
</dbReference>
<dbReference type="InterPro" id="IPR032675">
    <property type="entry name" value="LRR_dom_sf"/>
</dbReference>
<evidence type="ECO:0000256" key="3">
    <source>
        <dbReference type="ARBA" id="ARBA00022614"/>
    </source>
</evidence>
<protein>
    <submittedName>
        <fullName evidence="8">Piriformospora indica-insensitive protein 2-like</fullName>
    </submittedName>
</protein>
<dbReference type="SMART" id="SM00369">
    <property type="entry name" value="LRR_TYP"/>
    <property type="match status" value="5"/>
</dbReference>
<keyword evidence="4" id="KW-0732">Signal</keyword>
<keyword evidence="2" id="KW-1003">Cell membrane</keyword>
<keyword evidence="6 7" id="KW-0472">Membrane</keyword>
<dbReference type="AlphaFoldDB" id="A0A834W083"/>
<evidence type="ECO:0000256" key="6">
    <source>
        <dbReference type="ARBA" id="ARBA00023136"/>
    </source>
</evidence>
<dbReference type="Proteomes" id="UP000634136">
    <property type="component" value="Unassembled WGS sequence"/>
</dbReference>
<dbReference type="InterPro" id="IPR003591">
    <property type="entry name" value="Leu-rich_rpt_typical-subtyp"/>
</dbReference>
<evidence type="ECO:0000256" key="7">
    <source>
        <dbReference type="SAM" id="Phobius"/>
    </source>
</evidence>
<dbReference type="InterPro" id="IPR001611">
    <property type="entry name" value="Leu-rich_rpt"/>
</dbReference>
<evidence type="ECO:0000313" key="8">
    <source>
        <dbReference type="EMBL" id="KAF7804618.1"/>
    </source>
</evidence>
<keyword evidence="9" id="KW-1185">Reference proteome</keyword>
<evidence type="ECO:0000256" key="5">
    <source>
        <dbReference type="ARBA" id="ARBA00022737"/>
    </source>
</evidence>
<dbReference type="InterPro" id="IPR052592">
    <property type="entry name" value="LRR-RLK"/>
</dbReference>
<evidence type="ECO:0000256" key="1">
    <source>
        <dbReference type="ARBA" id="ARBA00004236"/>
    </source>
</evidence>
<feature type="transmembrane region" description="Helical" evidence="7">
    <location>
        <begin position="418"/>
        <end position="444"/>
    </location>
</feature>
<dbReference type="GO" id="GO:0005886">
    <property type="term" value="C:plasma membrane"/>
    <property type="evidence" value="ECO:0007669"/>
    <property type="project" value="UniProtKB-SubCell"/>
</dbReference>
<comment type="caution">
    <text evidence="8">The sequence shown here is derived from an EMBL/GenBank/DDBJ whole genome shotgun (WGS) entry which is preliminary data.</text>
</comment>
<dbReference type="FunFam" id="3.80.10.10:FF:000299">
    <property type="entry name" value="Piriformospora indica-insensitive protein 2"/>
    <property type="match status" value="1"/>
</dbReference>
<dbReference type="OrthoDB" id="676979at2759"/>
<proteinExistence type="predicted"/>
<evidence type="ECO:0000256" key="2">
    <source>
        <dbReference type="ARBA" id="ARBA00022475"/>
    </source>
</evidence>
<dbReference type="EMBL" id="JAAIUW010000013">
    <property type="protein sequence ID" value="KAF7804618.1"/>
    <property type="molecule type" value="Genomic_DNA"/>
</dbReference>
<reference evidence="8" key="1">
    <citation type="submission" date="2020-09" db="EMBL/GenBank/DDBJ databases">
        <title>Genome-Enabled Discovery of Anthraquinone Biosynthesis in Senna tora.</title>
        <authorList>
            <person name="Kang S.-H."/>
            <person name="Pandey R.P."/>
            <person name="Lee C.-M."/>
            <person name="Sim J.-S."/>
            <person name="Jeong J.-T."/>
            <person name="Choi B.-S."/>
            <person name="Jung M."/>
            <person name="Ginzburg D."/>
            <person name="Zhao K."/>
            <person name="Won S.Y."/>
            <person name="Oh T.-J."/>
            <person name="Yu Y."/>
            <person name="Kim N.-H."/>
            <person name="Lee O.R."/>
            <person name="Lee T.-H."/>
            <person name="Bashyal P."/>
            <person name="Kim T.-S."/>
            <person name="Lee W.-H."/>
            <person name="Kawkins C."/>
            <person name="Kim C.-K."/>
            <person name="Kim J.S."/>
            <person name="Ahn B.O."/>
            <person name="Rhee S.Y."/>
            <person name="Sohng J.K."/>
        </authorList>
    </citation>
    <scope>NUCLEOTIDE SEQUENCE</scope>
    <source>
        <tissue evidence="8">Leaf</tissue>
    </source>
</reference>
<organism evidence="8 9">
    <name type="scientific">Senna tora</name>
    <dbReference type="NCBI Taxonomy" id="362788"/>
    <lineage>
        <taxon>Eukaryota</taxon>
        <taxon>Viridiplantae</taxon>
        <taxon>Streptophyta</taxon>
        <taxon>Embryophyta</taxon>
        <taxon>Tracheophyta</taxon>
        <taxon>Spermatophyta</taxon>
        <taxon>Magnoliopsida</taxon>
        <taxon>eudicotyledons</taxon>
        <taxon>Gunneridae</taxon>
        <taxon>Pentapetalae</taxon>
        <taxon>rosids</taxon>
        <taxon>fabids</taxon>
        <taxon>Fabales</taxon>
        <taxon>Fabaceae</taxon>
        <taxon>Caesalpinioideae</taxon>
        <taxon>Cassia clade</taxon>
        <taxon>Senna</taxon>
    </lineage>
</organism>